<comment type="caution">
    <text evidence="3">The sequence shown here is derived from an EMBL/GenBank/DDBJ whole genome shotgun (WGS) entry which is preliminary data.</text>
</comment>
<feature type="region of interest" description="Disordered" evidence="1">
    <location>
        <begin position="1"/>
        <end position="22"/>
    </location>
</feature>
<gene>
    <name evidence="3" type="ORF">B0H16DRAFT_1541941</name>
</gene>
<dbReference type="AlphaFoldDB" id="A0AAD7J150"/>
<dbReference type="Gene3D" id="3.80.10.10">
    <property type="entry name" value="Ribonuclease Inhibitor"/>
    <property type="match status" value="1"/>
</dbReference>
<proteinExistence type="predicted"/>
<organism evidence="3 4">
    <name type="scientific">Mycena metata</name>
    <dbReference type="NCBI Taxonomy" id="1033252"/>
    <lineage>
        <taxon>Eukaryota</taxon>
        <taxon>Fungi</taxon>
        <taxon>Dikarya</taxon>
        <taxon>Basidiomycota</taxon>
        <taxon>Agaricomycotina</taxon>
        <taxon>Agaricomycetes</taxon>
        <taxon>Agaricomycetidae</taxon>
        <taxon>Agaricales</taxon>
        <taxon>Marasmiineae</taxon>
        <taxon>Mycenaceae</taxon>
        <taxon>Mycena</taxon>
    </lineage>
</organism>
<evidence type="ECO:0000256" key="1">
    <source>
        <dbReference type="SAM" id="MobiDB-lite"/>
    </source>
</evidence>
<keyword evidence="4" id="KW-1185">Reference proteome</keyword>
<dbReference type="InterPro" id="IPR032675">
    <property type="entry name" value="LRR_dom_sf"/>
</dbReference>
<evidence type="ECO:0000313" key="4">
    <source>
        <dbReference type="Proteomes" id="UP001215598"/>
    </source>
</evidence>
<reference evidence="3" key="1">
    <citation type="submission" date="2023-03" db="EMBL/GenBank/DDBJ databases">
        <title>Massive genome expansion in bonnet fungi (Mycena s.s.) driven by repeated elements and novel gene families across ecological guilds.</title>
        <authorList>
            <consortium name="Lawrence Berkeley National Laboratory"/>
            <person name="Harder C.B."/>
            <person name="Miyauchi S."/>
            <person name="Viragh M."/>
            <person name="Kuo A."/>
            <person name="Thoen E."/>
            <person name="Andreopoulos B."/>
            <person name="Lu D."/>
            <person name="Skrede I."/>
            <person name="Drula E."/>
            <person name="Henrissat B."/>
            <person name="Morin E."/>
            <person name="Kohler A."/>
            <person name="Barry K."/>
            <person name="LaButti K."/>
            <person name="Morin E."/>
            <person name="Salamov A."/>
            <person name="Lipzen A."/>
            <person name="Mereny Z."/>
            <person name="Hegedus B."/>
            <person name="Baldrian P."/>
            <person name="Stursova M."/>
            <person name="Weitz H."/>
            <person name="Taylor A."/>
            <person name="Grigoriev I.V."/>
            <person name="Nagy L.G."/>
            <person name="Martin F."/>
            <person name="Kauserud H."/>
        </authorList>
    </citation>
    <scope>NUCLEOTIDE SEQUENCE</scope>
    <source>
        <strain evidence="3">CBHHK182m</strain>
    </source>
</reference>
<dbReference type="InterPro" id="IPR036047">
    <property type="entry name" value="F-box-like_dom_sf"/>
</dbReference>
<dbReference type="EMBL" id="JARKIB010000051">
    <property type="protein sequence ID" value="KAJ7754824.1"/>
    <property type="molecule type" value="Genomic_DNA"/>
</dbReference>
<dbReference type="Gene3D" id="1.20.1280.50">
    <property type="match status" value="1"/>
</dbReference>
<evidence type="ECO:0000313" key="3">
    <source>
        <dbReference type="EMBL" id="KAJ7754824.1"/>
    </source>
</evidence>
<dbReference type="SUPFAM" id="SSF52047">
    <property type="entry name" value="RNI-like"/>
    <property type="match status" value="1"/>
</dbReference>
<dbReference type="Pfam" id="PF12937">
    <property type="entry name" value="F-box-like"/>
    <property type="match status" value="1"/>
</dbReference>
<name>A0AAD7J150_9AGAR</name>
<evidence type="ECO:0000259" key="2">
    <source>
        <dbReference type="Pfam" id="PF12937"/>
    </source>
</evidence>
<dbReference type="SUPFAM" id="SSF81383">
    <property type="entry name" value="F-box domain"/>
    <property type="match status" value="1"/>
</dbReference>
<dbReference type="Proteomes" id="UP001215598">
    <property type="component" value="Unassembled WGS sequence"/>
</dbReference>
<feature type="domain" description="F-box" evidence="2">
    <location>
        <begin position="56"/>
        <end position="112"/>
    </location>
</feature>
<sequence>METSNSAPTGPHEKVAEKVTPATPTSLAVDRSRIAEIEAQKESVQSRLDAYTYPVLTLPAEIISEIFGHFLPVYPKRPPIIGLLSPFTLSQICRTWREIAHSTPRLWRAVDISPSSTSPLERQLHLAKLMLARSGSCLLSVSINSTDGQTPSVVEVLAPHRWEHLKLGVSLRNFDSIKTTLSSLQTLMLSRNGLDDQGPPIFLAAPLLRKVTLAGTFFRFFNDWRSMLIPWSQLLVLTIDDIEVYDCAFVLGSAPNLVFCRFRIETFDPSQNVISLAHCQSLETLVLRTGFPSPNWDLVAGLRNILTLPALRELQVAEIFLMPDPICIMDGEKPLERYREAWPSIEFYMGRQPPRFHNIEDTEELEWVHGYSSGGEQPDEDPHSR</sequence>
<accession>A0AAD7J150</accession>
<dbReference type="InterPro" id="IPR001810">
    <property type="entry name" value="F-box_dom"/>
</dbReference>
<protein>
    <recommendedName>
        <fullName evidence="2">F-box domain-containing protein</fullName>
    </recommendedName>
</protein>